<organism evidence="2 3">
    <name type="scientific">Rhodococcus chondri</name>
    <dbReference type="NCBI Taxonomy" id="3065941"/>
    <lineage>
        <taxon>Bacteria</taxon>
        <taxon>Bacillati</taxon>
        <taxon>Actinomycetota</taxon>
        <taxon>Actinomycetes</taxon>
        <taxon>Mycobacteriales</taxon>
        <taxon>Nocardiaceae</taxon>
        <taxon>Rhodococcus</taxon>
    </lineage>
</organism>
<dbReference type="RefSeq" id="WP_330151400.1">
    <property type="nucleotide sequence ID" value="NZ_JAUZMZ010000029.1"/>
</dbReference>
<protein>
    <submittedName>
        <fullName evidence="2">Uncharacterized protein</fullName>
    </submittedName>
</protein>
<evidence type="ECO:0000256" key="1">
    <source>
        <dbReference type="SAM" id="Phobius"/>
    </source>
</evidence>
<accession>A0ABU7JPK9</accession>
<dbReference type="Proteomes" id="UP001331936">
    <property type="component" value="Unassembled WGS sequence"/>
</dbReference>
<reference evidence="2 3" key="1">
    <citation type="submission" date="2023-08" db="EMBL/GenBank/DDBJ databases">
        <authorList>
            <person name="Girao M."/>
            <person name="Carvalho M.F."/>
        </authorList>
    </citation>
    <scope>NUCLEOTIDE SEQUENCE [LARGE SCALE GENOMIC DNA]</scope>
    <source>
        <strain evidence="2 3">CC-R104</strain>
    </source>
</reference>
<name>A0ABU7JPK9_9NOCA</name>
<dbReference type="EMBL" id="JAUZMZ010000029">
    <property type="protein sequence ID" value="MEE2031966.1"/>
    <property type="molecule type" value="Genomic_DNA"/>
</dbReference>
<sequence length="66" mass="7305">MTMQSKLRAAVVTSASGGADRRRLARHYIEMVLAMLAGVAVFGMLRDFFGWTVGFDVHPGTWFLPC</sequence>
<evidence type="ECO:0000313" key="2">
    <source>
        <dbReference type="EMBL" id="MEE2031966.1"/>
    </source>
</evidence>
<proteinExistence type="predicted"/>
<keyword evidence="1" id="KW-0472">Membrane</keyword>
<keyword evidence="1" id="KW-1133">Transmembrane helix</keyword>
<keyword evidence="1" id="KW-0812">Transmembrane</keyword>
<feature type="transmembrane region" description="Helical" evidence="1">
    <location>
        <begin position="28"/>
        <end position="45"/>
    </location>
</feature>
<keyword evidence="3" id="KW-1185">Reference proteome</keyword>
<comment type="caution">
    <text evidence="2">The sequence shown here is derived from an EMBL/GenBank/DDBJ whole genome shotgun (WGS) entry which is preliminary data.</text>
</comment>
<evidence type="ECO:0000313" key="3">
    <source>
        <dbReference type="Proteomes" id="UP001331936"/>
    </source>
</evidence>
<gene>
    <name evidence="2" type="ORF">Q8814_07560</name>
</gene>